<dbReference type="CDD" id="cd06701">
    <property type="entry name" value="PDZ4_Scribble-like"/>
    <property type="match status" value="1"/>
</dbReference>
<evidence type="ECO:0000259" key="15">
    <source>
        <dbReference type="PROSITE" id="PS50106"/>
    </source>
</evidence>
<dbReference type="CDD" id="cd06703">
    <property type="entry name" value="PDZ2_Scribble-like"/>
    <property type="match status" value="1"/>
</dbReference>
<evidence type="ECO:0000256" key="11">
    <source>
        <dbReference type="ARBA" id="ARBA00022949"/>
    </source>
</evidence>
<dbReference type="GO" id="GO:0045211">
    <property type="term" value="C:postsynaptic membrane"/>
    <property type="evidence" value="ECO:0007669"/>
    <property type="project" value="TreeGrafter"/>
</dbReference>
<evidence type="ECO:0000256" key="8">
    <source>
        <dbReference type="ARBA" id="ARBA00022614"/>
    </source>
</evidence>
<evidence type="ECO:0000256" key="5">
    <source>
        <dbReference type="ARBA" id="ARBA00022475"/>
    </source>
</evidence>
<keyword evidence="10" id="KW-0221">Differentiation</keyword>
<dbReference type="GO" id="GO:0030154">
    <property type="term" value="P:cell differentiation"/>
    <property type="evidence" value="ECO:0007669"/>
    <property type="project" value="UniProtKB-KW"/>
</dbReference>
<evidence type="ECO:0000313" key="16">
    <source>
        <dbReference type="EMBL" id="CAD7084604.1"/>
    </source>
</evidence>
<dbReference type="FunFam" id="2.30.42.10:FF:000074">
    <property type="entry name" value="protein scribble homolog isoform X2"/>
    <property type="match status" value="1"/>
</dbReference>
<organism evidence="16 17">
    <name type="scientific">Hermetia illucens</name>
    <name type="common">Black soldier fly</name>
    <dbReference type="NCBI Taxonomy" id="343691"/>
    <lineage>
        <taxon>Eukaryota</taxon>
        <taxon>Metazoa</taxon>
        <taxon>Ecdysozoa</taxon>
        <taxon>Arthropoda</taxon>
        <taxon>Hexapoda</taxon>
        <taxon>Insecta</taxon>
        <taxon>Pterygota</taxon>
        <taxon>Neoptera</taxon>
        <taxon>Endopterygota</taxon>
        <taxon>Diptera</taxon>
        <taxon>Brachycera</taxon>
        <taxon>Stratiomyomorpha</taxon>
        <taxon>Stratiomyidae</taxon>
        <taxon>Hermetiinae</taxon>
        <taxon>Hermetia</taxon>
    </lineage>
</organism>
<evidence type="ECO:0000256" key="10">
    <source>
        <dbReference type="ARBA" id="ARBA00022782"/>
    </source>
</evidence>
<keyword evidence="8" id="KW-0433">Leucine-rich repeat</keyword>
<dbReference type="InterPro" id="IPR001478">
    <property type="entry name" value="PDZ"/>
</dbReference>
<feature type="compositionally biased region" description="Polar residues" evidence="14">
    <location>
        <begin position="796"/>
        <end position="821"/>
    </location>
</feature>
<feature type="compositionally biased region" description="Low complexity" evidence="14">
    <location>
        <begin position="32"/>
        <end position="50"/>
    </location>
</feature>
<dbReference type="GO" id="GO:0098968">
    <property type="term" value="P:neurotransmitter receptor transport postsynaptic membrane to endosome"/>
    <property type="evidence" value="ECO:0007669"/>
    <property type="project" value="TreeGrafter"/>
</dbReference>
<evidence type="ECO:0000313" key="17">
    <source>
        <dbReference type="Proteomes" id="UP000594454"/>
    </source>
</evidence>
<dbReference type="GO" id="GO:0005737">
    <property type="term" value="C:cytoplasm"/>
    <property type="evidence" value="ECO:0007669"/>
    <property type="project" value="UniProtKB-SubCell"/>
</dbReference>
<evidence type="ECO:0000256" key="13">
    <source>
        <dbReference type="ARBA" id="ARBA00023136"/>
    </source>
</evidence>
<dbReference type="FunFam" id="2.30.42.10:FF:000064">
    <property type="entry name" value="protein lap4 isoform X1"/>
    <property type="match status" value="1"/>
</dbReference>
<evidence type="ECO:0000256" key="2">
    <source>
        <dbReference type="ARBA" id="ARBA00004282"/>
    </source>
</evidence>
<feature type="region of interest" description="Disordered" evidence="14">
    <location>
        <begin position="1734"/>
        <end position="1824"/>
    </location>
</feature>
<keyword evidence="17" id="KW-1185">Reference proteome</keyword>
<dbReference type="InterPro" id="IPR036034">
    <property type="entry name" value="PDZ_sf"/>
</dbReference>
<evidence type="ECO:0000256" key="6">
    <source>
        <dbReference type="ARBA" id="ARBA00022490"/>
    </source>
</evidence>
<dbReference type="PANTHER" id="PTHR23119">
    <property type="entry name" value="DISCS LARGE"/>
    <property type="match status" value="1"/>
</dbReference>
<feature type="region of interest" description="Disordered" evidence="14">
    <location>
        <begin position="1057"/>
        <end position="1164"/>
    </location>
</feature>
<reference evidence="16 17" key="1">
    <citation type="submission" date="2020-11" db="EMBL/GenBank/DDBJ databases">
        <authorList>
            <person name="Wallbank WR R."/>
            <person name="Pardo Diaz C."/>
            <person name="Kozak K."/>
            <person name="Martin S."/>
            <person name="Jiggins C."/>
            <person name="Moest M."/>
            <person name="Warren A I."/>
            <person name="Generalovic N T."/>
            <person name="Byers J.R.P. K."/>
            <person name="Montejo-Kovacevich G."/>
            <person name="Yen C E."/>
        </authorList>
    </citation>
    <scope>NUCLEOTIDE SEQUENCE [LARGE SCALE GENOMIC DNA]</scope>
</reference>
<feature type="compositionally biased region" description="Low complexity" evidence="14">
    <location>
        <begin position="1082"/>
        <end position="1091"/>
    </location>
</feature>
<comment type="subcellular location">
    <subcellularLocation>
        <location evidence="2">Cell junction</location>
    </subcellularLocation>
    <subcellularLocation>
        <location evidence="1">Cell membrane</location>
        <topology evidence="1">Peripheral membrane protein</topology>
    </subcellularLocation>
    <subcellularLocation>
        <location evidence="3">Cytoplasm</location>
    </subcellularLocation>
</comment>
<evidence type="ECO:0000256" key="1">
    <source>
        <dbReference type="ARBA" id="ARBA00004202"/>
    </source>
</evidence>
<feature type="compositionally biased region" description="Basic and acidic residues" evidence="14">
    <location>
        <begin position="1057"/>
        <end position="1076"/>
    </location>
</feature>
<keyword evidence="7" id="KW-0597">Phosphoprotein</keyword>
<feature type="compositionally biased region" description="Basic and acidic residues" evidence="14">
    <location>
        <begin position="1137"/>
        <end position="1147"/>
    </location>
</feature>
<dbReference type="OrthoDB" id="2187496at2759"/>
<dbReference type="SUPFAM" id="SSF50156">
    <property type="entry name" value="PDZ domain-like"/>
    <property type="match status" value="4"/>
</dbReference>
<feature type="compositionally biased region" description="Polar residues" evidence="14">
    <location>
        <begin position="1665"/>
        <end position="1676"/>
    </location>
</feature>
<feature type="domain" description="PDZ" evidence="15">
    <location>
        <begin position="687"/>
        <end position="779"/>
    </location>
</feature>
<dbReference type="Gene3D" id="2.30.42.10">
    <property type="match status" value="4"/>
</dbReference>
<feature type="region of interest" description="Disordered" evidence="14">
    <location>
        <begin position="1260"/>
        <end position="1285"/>
    </location>
</feature>
<dbReference type="SMART" id="SM00228">
    <property type="entry name" value="PDZ"/>
    <property type="match status" value="4"/>
</dbReference>
<feature type="region of interest" description="Disordered" evidence="14">
    <location>
        <begin position="792"/>
        <end position="858"/>
    </location>
</feature>
<dbReference type="GO" id="GO:0045197">
    <property type="term" value="P:establishment or maintenance of epithelial cell apical/basal polarity"/>
    <property type="evidence" value="ECO:0007669"/>
    <property type="project" value="TreeGrafter"/>
</dbReference>
<feature type="compositionally biased region" description="Acidic residues" evidence="14">
    <location>
        <begin position="1763"/>
        <end position="1775"/>
    </location>
</feature>
<feature type="compositionally biased region" description="Basic and acidic residues" evidence="14">
    <location>
        <begin position="1794"/>
        <end position="1824"/>
    </location>
</feature>
<keyword evidence="11" id="KW-0965">Cell junction</keyword>
<dbReference type="GO" id="GO:0005912">
    <property type="term" value="C:adherens junction"/>
    <property type="evidence" value="ECO:0007669"/>
    <property type="project" value="TreeGrafter"/>
</dbReference>
<name>A0A7R8YTN8_HERIL</name>
<dbReference type="Proteomes" id="UP000594454">
    <property type="component" value="Chromosome 3"/>
</dbReference>
<keyword evidence="12" id="KW-0175">Coiled coil</keyword>
<dbReference type="Pfam" id="PF00595">
    <property type="entry name" value="PDZ"/>
    <property type="match status" value="4"/>
</dbReference>
<evidence type="ECO:0000256" key="12">
    <source>
        <dbReference type="ARBA" id="ARBA00023054"/>
    </source>
</evidence>
<accession>A0A7R8YTN8</accession>
<feature type="compositionally biased region" description="Basic and acidic residues" evidence="14">
    <location>
        <begin position="1734"/>
        <end position="1744"/>
    </location>
</feature>
<keyword evidence="6" id="KW-0963">Cytoplasm</keyword>
<feature type="region of interest" description="Disordered" evidence="14">
    <location>
        <begin position="1665"/>
        <end position="1691"/>
    </location>
</feature>
<evidence type="ECO:0000256" key="3">
    <source>
        <dbReference type="ARBA" id="ARBA00004496"/>
    </source>
</evidence>
<protein>
    <recommendedName>
        <fullName evidence="15">PDZ domain-containing protein</fullName>
    </recommendedName>
</protein>
<keyword evidence="5" id="KW-1003">Cell membrane</keyword>
<evidence type="ECO:0000256" key="4">
    <source>
        <dbReference type="ARBA" id="ARBA00022473"/>
    </source>
</evidence>
<feature type="domain" description="PDZ" evidence="15">
    <location>
        <begin position="590"/>
        <end position="680"/>
    </location>
</feature>
<dbReference type="FunFam" id="2.30.42.10:FF:000153">
    <property type="entry name" value="Scribbled, isoform T"/>
    <property type="match status" value="1"/>
</dbReference>
<dbReference type="GO" id="GO:0014069">
    <property type="term" value="C:postsynaptic density"/>
    <property type="evidence" value="ECO:0007669"/>
    <property type="project" value="TreeGrafter"/>
</dbReference>
<proteinExistence type="predicted"/>
<feature type="region of interest" description="Disordered" evidence="14">
    <location>
        <begin position="1"/>
        <end position="57"/>
    </location>
</feature>
<dbReference type="GO" id="GO:0016323">
    <property type="term" value="C:basolateral plasma membrane"/>
    <property type="evidence" value="ECO:0007669"/>
    <property type="project" value="TreeGrafter"/>
</dbReference>
<dbReference type="PROSITE" id="PS50106">
    <property type="entry name" value="PDZ"/>
    <property type="match status" value="4"/>
</dbReference>
<evidence type="ECO:0000256" key="7">
    <source>
        <dbReference type="ARBA" id="ARBA00022553"/>
    </source>
</evidence>
<feature type="compositionally biased region" description="Low complexity" evidence="14">
    <location>
        <begin position="12"/>
        <end position="22"/>
    </location>
</feature>
<dbReference type="CDD" id="cd06704">
    <property type="entry name" value="PDZ1_Scribble-like"/>
    <property type="match status" value="1"/>
</dbReference>
<feature type="region of interest" description="Disordered" evidence="14">
    <location>
        <begin position="370"/>
        <end position="389"/>
    </location>
</feature>
<dbReference type="FunFam" id="2.30.42.10:FF:000041">
    <property type="entry name" value="protein scribble homolog isoform X1"/>
    <property type="match status" value="1"/>
</dbReference>
<gene>
    <name evidence="16" type="ORF">HERILL_LOCUS7489</name>
</gene>
<feature type="domain" description="PDZ" evidence="15">
    <location>
        <begin position="90"/>
        <end position="177"/>
    </location>
</feature>
<dbReference type="GO" id="GO:0043113">
    <property type="term" value="P:receptor clustering"/>
    <property type="evidence" value="ECO:0007669"/>
    <property type="project" value="TreeGrafter"/>
</dbReference>
<feature type="region of interest" description="Disordered" evidence="14">
    <location>
        <begin position="466"/>
        <end position="500"/>
    </location>
</feature>
<dbReference type="GO" id="GO:0098609">
    <property type="term" value="P:cell-cell adhesion"/>
    <property type="evidence" value="ECO:0007669"/>
    <property type="project" value="TreeGrafter"/>
</dbReference>
<keyword evidence="4" id="KW-0217">Developmental protein</keyword>
<keyword evidence="9" id="KW-0677">Repeat</keyword>
<evidence type="ECO:0000256" key="14">
    <source>
        <dbReference type="SAM" id="MobiDB-lite"/>
    </source>
</evidence>
<keyword evidence="13" id="KW-0472">Membrane</keyword>
<feature type="compositionally biased region" description="Low complexity" evidence="14">
    <location>
        <begin position="1779"/>
        <end position="1793"/>
    </location>
</feature>
<evidence type="ECO:0000256" key="9">
    <source>
        <dbReference type="ARBA" id="ARBA00022737"/>
    </source>
</evidence>
<feature type="compositionally biased region" description="Basic and acidic residues" evidence="14">
    <location>
        <begin position="1104"/>
        <end position="1127"/>
    </location>
</feature>
<dbReference type="InterPro" id="IPR050614">
    <property type="entry name" value="Synaptic_Scaffolding_LAP-MAGUK"/>
</dbReference>
<dbReference type="PANTHER" id="PTHR23119:SF44">
    <property type="entry name" value="PROTEIN LAP4"/>
    <property type="match status" value="1"/>
</dbReference>
<dbReference type="EMBL" id="LR899011">
    <property type="protein sequence ID" value="CAD7084604.1"/>
    <property type="molecule type" value="Genomic_DNA"/>
</dbReference>
<feature type="compositionally biased region" description="Polar residues" evidence="14">
    <location>
        <begin position="469"/>
        <end position="485"/>
    </location>
</feature>
<feature type="domain" description="PDZ" evidence="15">
    <location>
        <begin position="278"/>
        <end position="368"/>
    </location>
</feature>
<sequence length="1840" mass="201667">MFNIQFKIKEGSNSLPRSSSTNSRHRRNSAGSYTTNSLRSSLSSRSPYNSLRRKDKKVRIVTTRERDRDHDNIVNDDVDSVTELREEQHEIHIERTSAGLGLSIAGGKGSTPYKGDDEGIFISRVTEGGPADLAGLRVGDKVLKVNGVSVVDVDHYHAVEVLKACGAVLVLFVSREVTKLVGHPVFSEDGSVAQIAITEPSHDIPAKTVPPPIQIPQQQQQPANVSPQPQNVYNTLQQQQPVAAVTTTPATHEQQNANVQPNGIVENGREVVHKVTLHTTLIRDQIGQGLGFSIAGGKGSPPYKDDCDGIFISRITDGSLAHRDGKIMVGDRVLAINGVDMTTAYHETAVQLLTDHQRFVRLVLQREIRGPLEPPQSPRSPSLLKGLSPTGYMANRPGYKRSIGDLVAESNKYITQPIAYDTNKNTVVEQTTITKTNGFDQNSAPAESIPHDMQNENVQIQPVPAPRRLTSSNSMSSDAPNQQNGAPGAKITDEEKEVPPRPLTSADFQAMIPAHFLRGGTSQHVHVEKHEGGPSVTVTVNKAVPDLPMLPPAPTELGCVTETITKSTFTETVMTRITDNRLAEPLISEDVALPKNQGSLGFSIIGGTDHSCVPFGAHEPGIFISHIVPGGIAAKSGKLRMGDRILKVNGTDVTKATHQEAVIELLRPGDEIVLTVQHDPLPIGFQQITISKNEGERLGMHIKGGLNGQKGNPLDPTDEGVFVSKINSNGAARRDGRLKVGMRLLEVNGTSLLGATHQEAVNSLRAAGNDIQLVVCKGYDKSSLIHSIGSAGGMSTGFNSSSRHGSRTSETGSELSQSISSLDRDDEDNRTRSESEVFMPRSETNDVLPNAGVPPTSRDVALVNSEQSLVSTREKSTPEKVLDIVRAAESLALSDALPPKSPADHHDDKVQKTTTLVMSKHTLDTHPAPQAQKDIMRNPGVVQQHQIKINSSYTQTPTMNNSDLDSDSGISTIPRTAASLRKAQGLLNAQESGTQTTFESKMKKATNIEEQEADMNDDAFVEDDVDDDEIEEELKSLGRRKPFVRLDTFDIYEKAQRKKKVEGNYRKIESDDESRAKYVIPSSSDRSSPESYSHRKSVSFDLSGDERSKSDFDRSYSPETVGRRFYYDSEQDYDSSLDSRKGRDRGLKGILRSSSPSSGSEKPRFMIANRISESEFENYSVPDLTEAKDNSDDEIERENPFREAFLSSQNCNIDDIKKLAINRRPARDNFVMGKQIPVHALSKSNEDLYNPVKIPIRKPVHLSTGNLTEQPKRRPPPPIPPKPKIKQANVVRNTALTQFQNDLEHGDFIQYEHNAETNTIREVPADRPSSFFSPDNPLPPVPVKITSRKLNARPAESPPPPPVNLATLPIPAKFHTLPTAKRAEYVHENSPDNILVPEDVHRNVLLQENEIRNLMKETSETISVNSSTLGSTISPEALPISNPVTTTATISMPPDQQARGIQLQQSTASGVPVLSPTQIFPPPQILPVQYTHLPMPQQPGGYYQLTQQQPLPPPPPANYVQLGYQTLGYTIPAQPIAGYSTFMVSDTNSAARSQPYIIQQQQYQHQVSQALTATSNSLPPPPPPLSAPVMNTMTQSQQQILTWDNQKQVVSETTTVSTTQNVDDNANIFDSSFDDQYNINTDNTSTSSFSPPPVISPIRVKSPTITNAPTIDQKPTMSPPPSAKTPKTVSDKKKFFESAMEEQHKPSPKPEKVFSFLSKDEVEKLKQEEEKKIATLKNDKKNRLGDGGSVGVDFTGYGSVLGGEDDDDDCDDNEGGSDGNANNDNDNDYQNDNNGERILGKDDYENDNRGEHENGDSRHIRNPLEEIDAVLLEVKKMTKT</sequence>
<dbReference type="GO" id="GO:0098887">
    <property type="term" value="P:neurotransmitter receptor transport, endosome to postsynaptic membrane"/>
    <property type="evidence" value="ECO:0007669"/>
    <property type="project" value="TreeGrafter"/>
</dbReference>
<dbReference type="CDD" id="cd06702">
    <property type="entry name" value="PDZ3_Scribble-like"/>
    <property type="match status" value="1"/>
</dbReference>
<dbReference type="GO" id="GO:0019901">
    <property type="term" value="F:protein kinase binding"/>
    <property type="evidence" value="ECO:0007669"/>
    <property type="project" value="TreeGrafter"/>
</dbReference>